<sequence>MTFFRMLSTKEGWNPRGLHVYITGGSQGLGLALAVLVAKKGAHVSIVARTQSELEKALIELEVCGTTSSGKRLGSTKAPCLSPTLRRFVGLPTRNSDRMPLLWILNIRLLLHSKLPAKFHGGRVPDAVFACAGGWRPMFFPDREERVLTHEVMVDCHCVQAFTACAAAERMARERKKGKIILVSSSLGFLTSVGSWSSDYPINNDLCLAGSLRAELMVCGIDTYNVFPPSMHTPGLDKEHKMKPAVTRKIESADEGLTAEQAASALLKGLNGEPLITGGMIMDPFRAAARSYAARTNHATRPLRENCTDGIGG</sequence>
<gene>
    <name evidence="1" type="ORF">BV22DRAFT_141397</name>
</gene>
<evidence type="ECO:0000313" key="2">
    <source>
        <dbReference type="Proteomes" id="UP000790709"/>
    </source>
</evidence>
<dbReference type="EMBL" id="MU266343">
    <property type="protein sequence ID" value="KAH7929276.1"/>
    <property type="molecule type" value="Genomic_DNA"/>
</dbReference>
<evidence type="ECO:0000313" key="1">
    <source>
        <dbReference type="EMBL" id="KAH7929276.1"/>
    </source>
</evidence>
<accession>A0ACB8BUR4</accession>
<reference evidence="1" key="1">
    <citation type="journal article" date="2021" name="New Phytol.">
        <title>Evolutionary innovations through gain and loss of genes in the ectomycorrhizal Boletales.</title>
        <authorList>
            <person name="Wu G."/>
            <person name="Miyauchi S."/>
            <person name="Morin E."/>
            <person name="Kuo A."/>
            <person name="Drula E."/>
            <person name="Varga T."/>
            <person name="Kohler A."/>
            <person name="Feng B."/>
            <person name="Cao Y."/>
            <person name="Lipzen A."/>
            <person name="Daum C."/>
            <person name="Hundley H."/>
            <person name="Pangilinan J."/>
            <person name="Johnson J."/>
            <person name="Barry K."/>
            <person name="LaButti K."/>
            <person name="Ng V."/>
            <person name="Ahrendt S."/>
            <person name="Min B."/>
            <person name="Choi I.G."/>
            <person name="Park H."/>
            <person name="Plett J.M."/>
            <person name="Magnuson J."/>
            <person name="Spatafora J.W."/>
            <person name="Nagy L.G."/>
            <person name="Henrissat B."/>
            <person name="Grigoriev I.V."/>
            <person name="Yang Z.L."/>
            <person name="Xu J."/>
            <person name="Martin F.M."/>
        </authorList>
    </citation>
    <scope>NUCLEOTIDE SEQUENCE</scope>
    <source>
        <strain evidence="1">KUC20120723A-06</strain>
    </source>
</reference>
<comment type="caution">
    <text evidence="1">The sequence shown here is derived from an EMBL/GenBank/DDBJ whole genome shotgun (WGS) entry which is preliminary data.</text>
</comment>
<organism evidence="1 2">
    <name type="scientific">Leucogyrophana mollusca</name>
    <dbReference type="NCBI Taxonomy" id="85980"/>
    <lineage>
        <taxon>Eukaryota</taxon>
        <taxon>Fungi</taxon>
        <taxon>Dikarya</taxon>
        <taxon>Basidiomycota</taxon>
        <taxon>Agaricomycotina</taxon>
        <taxon>Agaricomycetes</taxon>
        <taxon>Agaricomycetidae</taxon>
        <taxon>Boletales</taxon>
        <taxon>Boletales incertae sedis</taxon>
        <taxon>Leucogyrophana</taxon>
    </lineage>
</organism>
<proteinExistence type="predicted"/>
<dbReference type="Proteomes" id="UP000790709">
    <property type="component" value="Unassembled WGS sequence"/>
</dbReference>
<protein>
    <submittedName>
        <fullName evidence="1">NAD(P)-binding protein</fullName>
    </submittedName>
</protein>
<keyword evidence="2" id="KW-1185">Reference proteome</keyword>
<name>A0ACB8BUR4_9AGAM</name>